<gene>
    <name evidence="6" type="ORF">AQUSIP_20560</name>
</gene>
<proteinExistence type="predicted"/>
<feature type="transmembrane region" description="Helical" evidence="5">
    <location>
        <begin position="233"/>
        <end position="252"/>
    </location>
</feature>
<feature type="transmembrane region" description="Helical" evidence="5">
    <location>
        <begin position="135"/>
        <end position="155"/>
    </location>
</feature>
<dbReference type="Proteomes" id="UP000324194">
    <property type="component" value="Chromosome 1"/>
</dbReference>
<evidence type="ECO:0000313" key="7">
    <source>
        <dbReference type="Proteomes" id="UP000324194"/>
    </source>
</evidence>
<keyword evidence="4 5" id="KW-0472">Membrane</keyword>
<dbReference type="KEGG" id="asip:AQUSIP_20560"/>
<evidence type="ECO:0000256" key="1">
    <source>
        <dbReference type="ARBA" id="ARBA00004141"/>
    </source>
</evidence>
<evidence type="ECO:0000256" key="2">
    <source>
        <dbReference type="ARBA" id="ARBA00022692"/>
    </source>
</evidence>
<sequence length="253" mass="27666">MTLFDYKIIAALIIFLLSAAFALYPLKKKRAPRHTESVELGEALASGIFLGAALFHMLPDAIELFGRLYDNLTYPLPEAIAVLGYLLMLLLERFSSGSMITSSRNAVPYVLAIVLIIHALTEGAALGIGSTLPETLMLFIAIIAHKGSESFALCVTLLRHQLPYRRIFLVVIFFSLMTPVGISLGAAIHQFTFSRSGEWAAAVFNAFAAGTFLYISTLHHIHFHQHSRDTQGLLEYLSLAAGVAAMGLIALWT</sequence>
<dbReference type="EMBL" id="LR699119">
    <property type="protein sequence ID" value="VVC76731.1"/>
    <property type="molecule type" value="Genomic_DNA"/>
</dbReference>
<evidence type="ECO:0000256" key="3">
    <source>
        <dbReference type="ARBA" id="ARBA00022989"/>
    </source>
</evidence>
<evidence type="ECO:0008006" key="8">
    <source>
        <dbReference type="Google" id="ProtNLM"/>
    </source>
</evidence>
<feature type="transmembrane region" description="Helical" evidence="5">
    <location>
        <begin position="38"/>
        <end position="56"/>
    </location>
</feature>
<feature type="transmembrane region" description="Helical" evidence="5">
    <location>
        <begin position="167"/>
        <end position="188"/>
    </location>
</feature>
<feature type="transmembrane region" description="Helical" evidence="5">
    <location>
        <begin position="106"/>
        <end position="129"/>
    </location>
</feature>
<reference evidence="6 7" key="1">
    <citation type="submission" date="2019-08" db="EMBL/GenBank/DDBJ databases">
        <authorList>
            <person name="Guy L."/>
        </authorList>
    </citation>
    <scope>NUCLEOTIDE SEQUENCE [LARGE SCALE GENOMIC DNA]</scope>
    <source>
        <strain evidence="6 7">SGT-108</strain>
    </source>
</reference>
<name>A0A5E4PK18_9COXI</name>
<dbReference type="PANTHER" id="PTHR11040">
    <property type="entry name" value="ZINC/IRON TRANSPORTER"/>
    <property type="match status" value="1"/>
</dbReference>
<keyword evidence="2 5" id="KW-0812">Transmembrane</keyword>
<dbReference type="PANTHER" id="PTHR11040:SF140">
    <property type="entry name" value="ZRT (ZRT), IRT- (IRT-) LIKE PROTEIN TRANSPORTER"/>
    <property type="match status" value="1"/>
</dbReference>
<evidence type="ECO:0000256" key="4">
    <source>
        <dbReference type="ARBA" id="ARBA00023136"/>
    </source>
</evidence>
<dbReference type="AlphaFoldDB" id="A0A5E4PK18"/>
<feature type="transmembrane region" description="Helical" evidence="5">
    <location>
        <begin position="76"/>
        <end position="94"/>
    </location>
</feature>
<protein>
    <recommendedName>
        <fullName evidence="8">Zinc transporter ZupT</fullName>
    </recommendedName>
</protein>
<comment type="subcellular location">
    <subcellularLocation>
        <location evidence="1">Membrane</location>
        <topology evidence="1">Multi-pass membrane protein</topology>
    </subcellularLocation>
</comment>
<dbReference type="InterPro" id="IPR003689">
    <property type="entry name" value="ZIP"/>
</dbReference>
<evidence type="ECO:0000313" key="6">
    <source>
        <dbReference type="EMBL" id="VVC76731.1"/>
    </source>
</evidence>
<keyword evidence="7" id="KW-1185">Reference proteome</keyword>
<dbReference type="GO" id="GO:0016020">
    <property type="term" value="C:membrane"/>
    <property type="evidence" value="ECO:0007669"/>
    <property type="project" value="UniProtKB-SubCell"/>
</dbReference>
<organism evidence="6 7">
    <name type="scientific">Aquicella siphonis</name>
    <dbReference type="NCBI Taxonomy" id="254247"/>
    <lineage>
        <taxon>Bacteria</taxon>
        <taxon>Pseudomonadati</taxon>
        <taxon>Pseudomonadota</taxon>
        <taxon>Gammaproteobacteria</taxon>
        <taxon>Legionellales</taxon>
        <taxon>Coxiellaceae</taxon>
        <taxon>Aquicella</taxon>
    </lineage>
</organism>
<keyword evidence="3 5" id="KW-1133">Transmembrane helix</keyword>
<evidence type="ECO:0000256" key="5">
    <source>
        <dbReference type="SAM" id="Phobius"/>
    </source>
</evidence>
<dbReference type="Pfam" id="PF02535">
    <property type="entry name" value="Zip"/>
    <property type="match status" value="2"/>
</dbReference>
<dbReference type="GO" id="GO:0005385">
    <property type="term" value="F:zinc ion transmembrane transporter activity"/>
    <property type="evidence" value="ECO:0007669"/>
    <property type="project" value="TreeGrafter"/>
</dbReference>
<feature type="transmembrane region" description="Helical" evidence="5">
    <location>
        <begin position="6"/>
        <end position="26"/>
    </location>
</feature>
<feature type="transmembrane region" description="Helical" evidence="5">
    <location>
        <begin position="200"/>
        <end position="221"/>
    </location>
</feature>
<accession>A0A5E4PK18</accession>
<dbReference type="RefSeq" id="WP_172622822.1">
    <property type="nucleotide sequence ID" value="NZ_LR699119.1"/>
</dbReference>